<dbReference type="VEuPathDB" id="VectorBase:AGAP013512"/>
<sequence length="229" mass="25928">SESPIERFDRILYWQCHILRMLGMDGYDCRLEHSKLSAAAKLMAGLFMVISFYDVLVLFRDDLFGKSFVLSTICFGCIGWGRILGGFSHRDGLPRLMHIARDTYLLANLHDIFGHGVMLYTLLFLFGALHPVERVYSPQAIVEVLSLTFHLVMTLYVMRTSIWLPGLFLIPLCTIQLLIFCIPGTLIELKASKLTARDAPAEQANRSPTAAPQLVAKKVYSIFMMMESM</sequence>
<dbReference type="EMBL" id="AAAB01008846">
    <property type="protein sequence ID" value="EGK96506.1"/>
    <property type="molecule type" value="Genomic_DNA"/>
</dbReference>
<dbReference type="PaxDb" id="7165-AGAP013512-PA"/>
<reference evidence="1" key="1">
    <citation type="journal article" date="2002" name="Science">
        <title>The genome sequence of the malaria mosquito Anopheles gambiae.</title>
        <authorList>
            <person name="Holt R.A."/>
            <person name="Subramanian G.M."/>
            <person name="Halpern A."/>
            <person name="Sutton G.G."/>
            <person name="Charlab R."/>
            <person name="Nusskern D.R."/>
            <person name="Wincker P."/>
            <person name="Clark A.G."/>
            <person name="Ribeiro J.M."/>
            <person name="Wides R."/>
            <person name="Salzberg S.L."/>
            <person name="Loftus B."/>
            <person name="Yandell M."/>
            <person name="Majoros W.H."/>
            <person name="Rusch D.B."/>
            <person name="Lai Z."/>
            <person name="Kraft C.L."/>
            <person name="Abril J.F."/>
            <person name="Anthouard V."/>
            <person name="Arensburger P."/>
            <person name="Atkinson P.W."/>
            <person name="Baden H."/>
            <person name="de Berardinis V."/>
            <person name="Baldwin D."/>
            <person name="Benes V."/>
            <person name="Biedler J."/>
            <person name="Blass C."/>
            <person name="Bolanos R."/>
            <person name="Boscus D."/>
            <person name="Barnstead M."/>
            <person name="Cai S."/>
            <person name="Center A."/>
            <person name="Chaturverdi K."/>
            <person name="Christophides G.K."/>
            <person name="Chrystal M.A."/>
            <person name="Clamp M."/>
            <person name="Cravchik A."/>
            <person name="Curwen V."/>
            <person name="Dana A."/>
            <person name="Delcher A."/>
            <person name="Dew I."/>
            <person name="Evans C.A."/>
            <person name="Flanigan M."/>
            <person name="Grundschober-Freimoser A."/>
            <person name="Friedli L."/>
            <person name="Gu Z."/>
            <person name="Guan P."/>
            <person name="Guigo R."/>
            <person name="Hillenmeyer M.E."/>
            <person name="Hladun S.L."/>
            <person name="Hogan J.R."/>
            <person name="Hong Y.S."/>
            <person name="Hoover J."/>
            <person name="Jaillon O."/>
            <person name="Ke Z."/>
            <person name="Kodira C."/>
            <person name="Kokoza E."/>
            <person name="Koutsos A."/>
            <person name="Letunic I."/>
            <person name="Levitsky A."/>
            <person name="Liang Y."/>
            <person name="Lin J.J."/>
            <person name="Lobo N.F."/>
            <person name="Lopez J.R."/>
            <person name="Malek J.A."/>
            <person name="McIntosh T.C."/>
            <person name="Meister S."/>
            <person name="Miller J."/>
            <person name="Mobarry C."/>
            <person name="Mongin E."/>
            <person name="Murphy S.D."/>
            <person name="O'Brochta D.A."/>
            <person name="Pfannkoch C."/>
            <person name="Qi R."/>
            <person name="Regier M.A."/>
            <person name="Remington K."/>
            <person name="Shao H."/>
            <person name="Sharakhova M.V."/>
            <person name="Sitter C.D."/>
            <person name="Shetty J."/>
            <person name="Smith T.J."/>
            <person name="Strong R."/>
            <person name="Sun J."/>
            <person name="Thomasova D."/>
            <person name="Ton L.Q."/>
            <person name="Topalis P."/>
            <person name="Tu Z."/>
            <person name="Unger M.F."/>
            <person name="Walenz B."/>
            <person name="Wang A."/>
            <person name="Wang J."/>
            <person name="Wang M."/>
            <person name="Wang X."/>
            <person name="Woodford K.J."/>
            <person name="Wortman J.R."/>
            <person name="Wu M."/>
            <person name="Yao A."/>
            <person name="Zdobnov E.M."/>
            <person name="Zhang H."/>
            <person name="Zhao Q."/>
            <person name="Zhao S."/>
            <person name="Zhu S.C."/>
            <person name="Zhimulev I."/>
            <person name="Coluzzi M."/>
            <person name="della Torre A."/>
            <person name="Roth C.W."/>
            <person name="Louis C."/>
            <person name="Kalush F."/>
            <person name="Mural R.J."/>
            <person name="Myers E.W."/>
            <person name="Adams M.D."/>
            <person name="Smith H.O."/>
            <person name="Broder S."/>
            <person name="Gardner M.J."/>
            <person name="Fraser C.M."/>
            <person name="Birney E."/>
            <person name="Bork P."/>
            <person name="Brey P.T."/>
            <person name="Venter J.C."/>
            <person name="Weissenbach J."/>
            <person name="Kafatos F.C."/>
            <person name="Collins F.H."/>
            <person name="Hoffman S.L."/>
        </authorList>
    </citation>
    <scope>NUCLEOTIDE SEQUENCE [LARGE SCALE GENOMIC DNA]</scope>
    <source>
        <strain evidence="1">PEST</strain>
    </source>
</reference>
<reference evidence="1" key="3">
    <citation type="journal article" date="2004" name="Trends Parasitol.">
        <title>The Anopheles gambiae genome: an update.</title>
        <authorList>
            <person name="Mongin E."/>
            <person name="Louis C."/>
            <person name="Holt R.A."/>
            <person name="Birney E."/>
            <person name="Collins F.H."/>
        </authorList>
    </citation>
    <scope>NUCLEOTIDE SEQUENCE</scope>
    <source>
        <strain evidence="1">PEST</strain>
    </source>
</reference>
<gene>
    <name evidence="1" type="ORF">AgaP_AGAP013512</name>
</gene>
<evidence type="ECO:0000313" key="1">
    <source>
        <dbReference type="EMBL" id="EGK96506.1"/>
    </source>
</evidence>
<reference evidence="1" key="2">
    <citation type="submission" date="2002-03" db="EMBL/GenBank/DDBJ databases">
        <authorList>
            <consortium name="The Anopheles Genome Sequencing Consortium"/>
        </authorList>
    </citation>
    <scope>NUCLEOTIDE SEQUENCE</scope>
    <source>
        <strain evidence="1">PEST</strain>
    </source>
</reference>
<dbReference type="AlphaFoldDB" id="F5HJP5"/>
<proteinExistence type="predicted"/>
<name>F5HJP5_ANOGA</name>
<dbReference type="HOGENOM" id="CLU_1212365_0_0_1"/>
<dbReference type="InParanoid" id="F5HJP5"/>
<organism evidence="1">
    <name type="scientific">Anopheles gambiae</name>
    <name type="common">African malaria mosquito</name>
    <dbReference type="NCBI Taxonomy" id="7165"/>
    <lineage>
        <taxon>Eukaryota</taxon>
        <taxon>Metazoa</taxon>
        <taxon>Ecdysozoa</taxon>
        <taxon>Arthropoda</taxon>
        <taxon>Hexapoda</taxon>
        <taxon>Insecta</taxon>
        <taxon>Pterygota</taxon>
        <taxon>Neoptera</taxon>
        <taxon>Endopterygota</taxon>
        <taxon>Diptera</taxon>
        <taxon>Nematocera</taxon>
        <taxon>Culicoidea</taxon>
        <taxon>Culicidae</taxon>
        <taxon>Anophelinae</taxon>
        <taxon>Anopheles</taxon>
    </lineage>
</organism>
<protein>
    <submittedName>
        <fullName evidence="1">AGAP013512-PA</fullName>
    </submittedName>
</protein>
<reference evidence="1" key="4">
    <citation type="journal article" date="2007" name="Genome Biol.">
        <title>Update of the Anopheles gambiae PEST genome assembly.</title>
        <authorList>
            <person name="Sharakhova M.V."/>
            <person name="Hammond M.P."/>
            <person name="Lobo N.F."/>
            <person name="Krzywinski J."/>
            <person name="Unger M.F."/>
            <person name="Hillenmeyer M.E."/>
            <person name="Bruggner R.V."/>
            <person name="Birney E."/>
            <person name="Collins F.H."/>
        </authorList>
    </citation>
    <scope>NUCLEOTIDE SEQUENCE</scope>
    <source>
        <strain evidence="1">PEST</strain>
    </source>
</reference>
<comment type="caution">
    <text evidence="1">The sequence shown here is derived from an EMBL/GenBank/DDBJ whole genome shotgun (WGS) entry which is preliminary data.</text>
</comment>
<reference evidence="1" key="5">
    <citation type="submission" date="2011-05" db="EMBL/GenBank/DDBJ databases">
        <authorList>
            <consortium name="VectorBase"/>
        </authorList>
    </citation>
    <scope>NUCLEOTIDE SEQUENCE</scope>
    <source>
        <strain evidence="1">PEST</strain>
    </source>
</reference>
<accession>F5HJP5</accession>
<feature type="non-terminal residue" evidence="1">
    <location>
        <position position="1"/>
    </location>
</feature>